<sequence length="364" mass="42439">MNACAVNASQGLLSFRDVSVDLSQEEWECLDCAQRALYMDVMLENYSNLLFVENHRICDKCEKLLHPGTKHFIHDHEYVQEKTCKCDELGKVIHKSCQCTPYDTNDTTKNDKYRFANHIDTSVSTLNLNSHKNRNAGEEPCKYKDCAMCLNLCSIISQNEKHHKVMEEHKTTEYDKIIDSKTEITLKQMDPGEKPVQRRKCGKCLKTHSSFIRHQRTHTVEKLYKCTKCSKVFLHFLQLKVHYKIHAGEKLCLCTECGKWFHHTSNFEGNYRIHTGEKPYKCSECDKSFISAPSLRIYHRIHTGEKPLKCNECDKPFPTSSDYKNHQQIHTGDKPYKCSECDKYFTTKGSLRIHQRIHTGEKPY</sequence>
<dbReference type="FunFam" id="3.30.160.60:FF:002343">
    <property type="entry name" value="Zinc finger protein 33A"/>
    <property type="match status" value="3"/>
</dbReference>
<feature type="domain" description="C2H2-type" evidence="12">
    <location>
        <begin position="224"/>
        <end position="251"/>
    </location>
</feature>
<dbReference type="SUPFAM" id="SSF109640">
    <property type="entry name" value="KRAB domain (Kruppel-associated box)"/>
    <property type="match status" value="1"/>
</dbReference>
<feature type="non-terminal residue" evidence="14">
    <location>
        <position position="364"/>
    </location>
</feature>
<evidence type="ECO:0000256" key="6">
    <source>
        <dbReference type="ARBA" id="ARBA00022833"/>
    </source>
</evidence>
<comment type="subcellular location">
    <subcellularLocation>
        <location evidence="1">Nucleus</location>
    </subcellularLocation>
</comment>
<protein>
    <submittedName>
        <fullName evidence="14">Zinc finger protein</fullName>
    </submittedName>
</protein>
<evidence type="ECO:0000256" key="9">
    <source>
        <dbReference type="ARBA" id="ARBA00023163"/>
    </source>
</evidence>
<evidence type="ECO:0000256" key="4">
    <source>
        <dbReference type="ARBA" id="ARBA00022737"/>
    </source>
</evidence>
<evidence type="ECO:0000256" key="10">
    <source>
        <dbReference type="ARBA" id="ARBA00023242"/>
    </source>
</evidence>
<dbReference type="PANTHER" id="PTHR23226:SF379">
    <property type="entry name" value="C2H2-TYPE DOMAIN-CONTAINING PROTEIN"/>
    <property type="match status" value="1"/>
</dbReference>
<evidence type="ECO:0000256" key="2">
    <source>
        <dbReference type="ARBA" id="ARBA00006991"/>
    </source>
</evidence>
<keyword evidence="6" id="KW-0862">Zinc</keyword>
<dbReference type="CDD" id="cd07765">
    <property type="entry name" value="KRAB_A-box"/>
    <property type="match status" value="1"/>
</dbReference>
<evidence type="ECO:0000259" key="12">
    <source>
        <dbReference type="PROSITE" id="PS50157"/>
    </source>
</evidence>
<gene>
    <name evidence="14" type="ORF">H671_21131</name>
</gene>
<feature type="domain" description="KRAB" evidence="13">
    <location>
        <begin position="13"/>
        <end position="84"/>
    </location>
</feature>
<feature type="domain" description="C2H2-type" evidence="12">
    <location>
        <begin position="252"/>
        <end position="279"/>
    </location>
</feature>
<dbReference type="SMART" id="SM00349">
    <property type="entry name" value="KRAB"/>
    <property type="match status" value="1"/>
</dbReference>
<keyword evidence="7" id="KW-0805">Transcription regulation</keyword>
<feature type="domain" description="C2H2-type" evidence="12">
    <location>
        <begin position="308"/>
        <end position="335"/>
    </location>
</feature>
<dbReference type="Pfam" id="PF01352">
    <property type="entry name" value="KRAB"/>
    <property type="match status" value="1"/>
</dbReference>
<dbReference type="Gene3D" id="6.10.140.140">
    <property type="match status" value="1"/>
</dbReference>
<dbReference type="FunFam" id="3.30.160.60:FF:002604">
    <property type="entry name" value="Zinc finger protein 715"/>
    <property type="match status" value="1"/>
</dbReference>
<feature type="domain" description="C2H2-type" evidence="12">
    <location>
        <begin position="196"/>
        <end position="223"/>
    </location>
</feature>
<dbReference type="AlphaFoldDB" id="A0A061HU72"/>
<evidence type="ECO:0000256" key="5">
    <source>
        <dbReference type="ARBA" id="ARBA00022771"/>
    </source>
</evidence>
<feature type="domain" description="C2H2-type" evidence="12">
    <location>
        <begin position="280"/>
        <end position="307"/>
    </location>
</feature>
<name>A0A061HU72_CRIGR</name>
<evidence type="ECO:0000313" key="14">
    <source>
        <dbReference type="EMBL" id="ERE60249.1"/>
    </source>
</evidence>
<dbReference type="PROSITE" id="PS50805">
    <property type="entry name" value="KRAB"/>
    <property type="match status" value="1"/>
</dbReference>
<organism evidence="14 15">
    <name type="scientific">Cricetulus griseus</name>
    <name type="common">Chinese hamster</name>
    <name type="synonym">Cricetulus barabensis griseus</name>
    <dbReference type="NCBI Taxonomy" id="10029"/>
    <lineage>
        <taxon>Eukaryota</taxon>
        <taxon>Metazoa</taxon>
        <taxon>Chordata</taxon>
        <taxon>Craniata</taxon>
        <taxon>Vertebrata</taxon>
        <taxon>Euteleostomi</taxon>
        <taxon>Mammalia</taxon>
        <taxon>Eutheria</taxon>
        <taxon>Euarchontoglires</taxon>
        <taxon>Glires</taxon>
        <taxon>Rodentia</taxon>
        <taxon>Myomorpha</taxon>
        <taxon>Muroidea</taxon>
        <taxon>Cricetidae</taxon>
        <taxon>Cricetinae</taxon>
        <taxon>Cricetulus</taxon>
    </lineage>
</organism>
<keyword evidence="4" id="KW-0677">Repeat</keyword>
<evidence type="ECO:0000256" key="1">
    <source>
        <dbReference type="ARBA" id="ARBA00004123"/>
    </source>
</evidence>
<dbReference type="PROSITE" id="PS50157">
    <property type="entry name" value="ZINC_FINGER_C2H2_2"/>
    <property type="match status" value="6"/>
</dbReference>
<evidence type="ECO:0000313" key="15">
    <source>
        <dbReference type="Proteomes" id="UP000030759"/>
    </source>
</evidence>
<dbReference type="InterPro" id="IPR001909">
    <property type="entry name" value="KRAB"/>
</dbReference>
<dbReference type="EMBL" id="KE687049">
    <property type="protein sequence ID" value="ERE60249.1"/>
    <property type="molecule type" value="Genomic_DNA"/>
</dbReference>
<dbReference type="PROSITE" id="PS00028">
    <property type="entry name" value="ZINC_FINGER_C2H2_1"/>
    <property type="match status" value="3"/>
</dbReference>
<dbReference type="InterPro" id="IPR036236">
    <property type="entry name" value="Znf_C2H2_sf"/>
</dbReference>
<evidence type="ECO:0000259" key="13">
    <source>
        <dbReference type="PROSITE" id="PS50805"/>
    </source>
</evidence>
<dbReference type="Pfam" id="PF00096">
    <property type="entry name" value="zf-C2H2"/>
    <property type="match status" value="2"/>
</dbReference>
<comment type="similarity">
    <text evidence="2">Belongs to the krueppel C2H2-type zinc-finger protein family.</text>
</comment>
<keyword evidence="9" id="KW-0804">Transcription</keyword>
<dbReference type="Proteomes" id="UP000030759">
    <property type="component" value="Unassembled WGS sequence"/>
</dbReference>
<dbReference type="GO" id="GO:0000981">
    <property type="term" value="F:DNA-binding transcription factor activity, RNA polymerase II-specific"/>
    <property type="evidence" value="ECO:0007669"/>
    <property type="project" value="TreeGrafter"/>
</dbReference>
<dbReference type="GO" id="GO:0005634">
    <property type="term" value="C:nucleus"/>
    <property type="evidence" value="ECO:0007669"/>
    <property type="project" value="UniProtKB-SubCell"/>
</dbReference>
<feature type="domain" description="C2H2-type" evidence="12">
    <location>
        <begin position="336"/>
        <end position="363"/>
    </location>
</feature>
<proteinExistence type="inferred from homology"/>
<dbReference type="GO" id="GO:0008270">
    <property type="term" value="F:zinc ion binding"/>
    <property type="evidence" value="ECO:0007669"/>
    <property type="project" value="UniProtKB-KW"/>
</dbReference>
<dbReference type="InterPro" id="IPR036051">
    <property type="entry name" value="KRAB_dom_sf"/>
</dbReference>
<dbReference type="SMART" id="SM00355">
    <property type="entry name" value="ZnF_C2H2"/>
    <property type="match status" value="6"/>
</dbReference>
<dbReference type="PANTHER" id="PTHR23226">
    <property type="entry name" value="ZINC FINGER AND SCAN DOMAIN-CONTAINING"/>
    <property type="match status" value="1"/>
</dbReference>
<evidence type="ECO:0000256" key="11">
    <source>
        <dbReference type="PROSITE-ProRule" id="PRU00042"/>
    </source>
</evidence>
<keyword evidence="10" id="KW-0539">Nucleus</keyword>
<evidence type="ECO:0000256" key="8">
    <source>
        <dbReference type="ARBA" id="ARBA00023125"/>
    </source>
</evidence>
<keyword evidence="5 11" id="KW-0863">Zinc-finger</keyword>
<keyword evidence="8" id="KW-0238">DNA-binding</keyword>
<dbReference type="InterPro" id="IPR013087">
    <property type="entry name" value="Znf_C2H2_type"/>
</dbReference>
<dbReference type="SUPFAM" id="SSF57667">
    <property type="entry name" value="beta-beta-alpha zinc fingers"/>
    <property type="match status" value="3"/>
</dbReference>
<keyword evidence="3" id="KW-0479">Metal-binding</keyword>
<reference evidence="15" key="1">
    <citation type="journal article" date="2013" name="Nat. Biotechnol.">
        <title>Chinese hamster genome sequenced from sorted chromosomes.</title>
        <authorList>
            <person name="Brinkrolf K."/>
            <person name="Rupp O."/>
            <person name="Laux H."/>
            <person name="Kollin F."/>
            <person name="Ernst W."/>
            <person name="Linke B."/>
            <person name="Kofler R."/>
            <person name="Romand S."/>
            <person name="Hesse F."/>
            <person name="Budach W.E."/>
            <person name="Galosy S."/>
            <person name="Muller D."/>
            <person name="Noll T."/>
            <person name="Wienberg J."/>
            <person name="Jostock T."/>
            <person name="Leonard M."/>
            <person name="Grillari J."/>
            <person name="Tauch A."/>
            <person name="Goesmann A."/>
            <person name="Helk B."/>
            <person name="Mott J.E."/>
            <person name="Puhler A."/>
            <person name="Borth N."/>
        </authorList>
    </citation>
    <scope>NUCLEOTIDE SEQUENCE [LARGE SCALE GENOMIC DNA]</scope>
    <source>
        <strain evidence="15">17A/GY</strain>
    </source>
</reference>
<evidence type="ECO:0000256" key="3">
    <source>
        <dbReference type="ARBA" id="ARBA00022723"/>
    </source>
</evidence>
<dbReference type="GO" id="GO:0000978">
    <property type="term" value="F:RNA polymerase II cis-regulatory region sequence-specific DNA binding"/>
    <property type="evidence" value="ECO:0007669"/>
    <property type="project" value="TreeGrafter"/>
</dbReference>
<dbReference type="Gene3D" id="3.30.160.60">
    <property type="entry name" value="Classic Zinc Finger"/>
    <property type="match status" value="6"/>
</dbReference>
<evidence type="ECO:0000256" key="7">
    <source>
        <dbReference type="ARBA" id="ARBA00023015"/>
    </source>
</evidence>
<accession>A0A061HU72</accession>